<name>S8AW41_PENO1</name>
<dbReference type="AlphaFoldDB" id="S8AW41"/>
<evidence type="ECO:0000313" key="2">
    <source>
        <dbReference type="Proteomes" id="UP000019376"/>
    </source>
</evidence>
<organism evidence="1 2">
    <name type="scientific">Penicillium oxalicum (strain 114-2 / CGMCC 5302)</name>
    <name type="common">Penicillium decumbens</name>
    <dbReference type="NCBI Taxonomy" id="933388"/>
    <lineage>
        <taxon>Eukaryota</taxon>
        <taxon>Fungi</taxon>
        <taxon>Dikarya</taxon>
        <taxon>Ascomycota</taxon>
        <taxon>Pezizomycotina</taxon>
        <taxon>Eurotiomycetes</taxon>
        <taxon>Eurotiomycetidae</taxon>
        <taxon>Eurotiales</taxon>
        <taxon>Aspergillaceae</taxon>
        <taxon>Penicillium</taxon>
    </lineage>
</organism>
<accession>S8AW41</accession>
<proteinExistence type="predicted"/>
<dbReference type="EMBL" id="KB644408">
    <property type="protein sequence ID" value="EPS26097.1"/>
    <property type="molecule type" value="Genomic_DNA"/>
</dbReference>
<dbReference type="HOGENOM" id="CLU_1180565_0_0_1"/>
<reference evidence="1 2" key="1">
    <citation type="journal article" date="2013" name="PLoS ONE">
        <title>Genomic and secretomic analyses reveal unique features of the lignocellulolytic enzyme system of Penicillium decumbens.</title>
        <authorList>
            <person name="Liu G."/>
            <person name="Zhang L."/>
            <person name="Wei X."/>
            <person name="Zou G."/>
            <person name="Qin Y."/>
            <person name="Ma L."/>
            <person name="Li J."/>
            <person name="Zheng H."/>
            <person name="Wang S."/>
            <person name="Wang C."/>
            <person name="Xun L."/>
            <person name="Zhao G.-P."/>
            <person name="Zhou Z."/>
            <person name="Qu Y."/>
        </authorList>
    </citation>
    <scope>NUCLEOTIDE SEQUENCE [LARGE SCALE GENOMIC DNA]</scope>
    <source>
        <strain evidence="2">114-2 / CGMCC 5302</strain>
    </source>
</reference>
<protein>
    <submittedName>
        <fullName evidence="1">Uncharacterized protein</fullName>
    </submittedName>
</protein>
<sequence length="235" mass="26497">MFCLICSSHVRLSSSNVQYALLFSPSSSSPSPSCPLLFSISSSTSSLLDLPRNLPHPTPYRFSSSLTHTHTLSLSSPTGFIFALSSPIPNLPDTEQRKSMRASQSHLFHLSQTQRTIYLHPYPSTTIHLQRLLTFNESRHTRQKRDPSTITHHHNFKILYNSKPNKLHLTTFSFSPLPSNSTPSQILHPRPKLVSISTSYMEVSLIQPQLTHSLTYSTTHLLKHSINKQPKTESD</sequence>
<dbReference type="Proteomes" id="UP000019376">
    <property type="component" value="Unassembled WGS sequence"/>
</dbReference>
<keyword evidence="2" id="KW-1185">Reference proteome</keyword>
<gene>
    <name evidence="1" type="ORF">PDE_01033</name>
</gene>
<evidence type="ECO:0000313" key="1">
    <source>
        <dbReference type="EMBL" id="EPS26097.1"/>
    </source>
</evidence>